<evidence type="ECO:0000313" key="2">
    <source>
        <dbReference type="Proteomes" id="UP000886787"/>
    </source>
</evidence>
<reference evidence="1" key="2">
    <citation type="journal article" date="2021" name="PeerJ">
        <title>Extensive microbial diversity within the chicken gut microbiome revealed by metagenomics and culture.</title>
        <authorList>
            <person name="Gilroy R."/>
            <person name="Ravi A."/>
            <person name="Getino M."/>
            <person name="Pursley I."/>
            <person name="Horton D.L."/>
            <person name="Alikhan N.F."/>
            <person name="Baker D."/>
            <person name="Gharbi K."/>
            <person name="Hall N."/>
            <person name="Watson M."/>
            <person name="Adriaenssens E.M."/>
            <person name="Foster-Nyarko E."/>
            <person name="Jarju S."/>
            <person name="Secka A."/>
            <person name="Antonio M."/>
            <person name="Oren A."/>
            <person name="Chaudhuri R.R."/>
            <person name="La Ragione R."/>
            <person name="Hildebrand F."/>
            <person name="Pallen M.J."/>
        </authorList>
    </citation>
    <scope>NUCLEOTIDE SEQUENCE</scope>
    <source>
        <strain evidence="1">ChiSjej1B19-3389</strain>
    </source>
</reference>
<reference evidence="1" key="1">
    <citation type="submission" date="2020-10" db="EMBL/GenBank/DDBJ databases">
        <authorList>
            <person name="Gilroy R."/>
        </authorList>
    </citation>
    <scope>NUCLEOTIDE SEQUENCE</scope>
    <source>
        <strain evidence="1">ChiSjej1B19-3389</strain>
    </source>
</reference>
<dbReference type="AlphaFoldDB" id="A0A9D0ZJA2"/>
<comment type="caution">
    <text evidence="1">The sequence shown here is derived from an EMBL/GenBank/DDBJ whole genome shotgun (WGS) entry which is preliminary data.</text>
</comment>
<protein>
    <submittedName>
        <fullName evidence="1">Uncharacterized protein</fullName>
    </submittedName>
</protein>
<evidence type="ECO:0000313" key="1">
    <source>
        <dbReference type="EMBL" id="HIQ81212.1"/>
    </source>
</evidence>
<sequence>MASSEKTANLGLNLWEPEDKPIRADFVADNQLIDQVVGTHTKNSNIHITASEKTKLNEPYQVKMFAGTGSASFTYTFDFSPKFVVVYKKNAPMFVYSGGASVINGALAASVYGATQGAQLNANKLTLTQQSASVNGIRCNLNEEDGQYVIVAYR</sequence>
<dbReference type="EMBL" id="DVFW01000042">
    <property type="protein sequence ID" value="HIQ81212.1"/>
    <property type="molecule type" value="Genomic_DNA"/>
</dbReference>
<accession>A0A9D0ZJA2</accession>
<organism evidence="1 2">
    <name type="scientific">Candidatus Scatavimonas merdigallinarum</name>
    <dbReference type="NCBI Taxonomy" id="2840914"/>
    <lineage>
        <taxon>Bacteria</taxon>
        <taxon>Bacillati</taxon>
        <taxon>Bacillota</taxon>
        <taxon>Clostridia</taxon>
        <taxon>Eubacteriales</taxon>
        <taxon>Oscillospiraceae</taxon>
        <taxon>Oscillospiraceae incertae sedis</taxon>
        <taxon>Candidatus Scatavimonas</taxon>
    </lineage>
</organism>
<proteinExistence type="predicted"/>
<name>A0A9D0ZJA2_9FIRM</name>
<dbReference type="Proteomes" id="UP000886787">
    <property type="component" value="Unassembled WGS sequence"/>
</dbReference>
<gene>
    <name evidence="1" type="ORF">IAD32_08035</name>
</gene>